<keyword evidence="2" id="KW-1185">Reference proteome</keyword>
<evidence type="ECO:0000313" key="2">
    <source>
        <dbReference type="Proteomes" id="UP000886501"/>
    </source>
</evidence>
<protein>
    <submittedName>
        <fullName evidence="1">Uncharacterized protein</fullName>
    </submittedName>
</protein>
<evidence type="ECO:0000313" key="1">
    <source>
        <dbReference type="EMBL" id="KAF9642075.1"/>
    </source>
</evidence>
<sequence>MTLDSNSDLSIFKDGRLKPGIYKIQNLYAETYLDIHQHSKGVCCRPGRDLEDGRGLVRLCLPSAIRLSDAHKWEIKTFGVGYTVRRVEPGKPEQFCTPMEGLNDATPLYVNAYPVAWRVETVNDGIHSGFEYFLLGTHEKDLGSSGGLQRQRYKGAILRQYGIHLADVEVDSLELEC</sequence>
<organism evidence="1 2">
    <name type="scientific">Thelephora ganbajun</name>
    <name type="common">Ganba fungus</name>
    <dbReference type="NCBI Taxonomy" id="370292"/>
    <lineage>
        <taxon>Eukaryota</taxon>
        <taxon>Fungi</taxon>
        <taxon>Dikarya</taxon>
        <taxon>Basidiomycota</taxon>
        <taxon>Agaricomycotina</taxon>
        <taxon>Agaricomycetes</taxon>
        <taxon>Thelephorales</taxon>
        <taxon>Thelephoraceae</taxon>
        <taxon>Thelephora</taxon>
    </lineage>
</organism>
<reference evidence="1" key="2">
    <citation type="journal article" date="2020" name="Nat. Commun.">
        <title>Large-scale genome sequencing of mycorrhizal fungi provides insights into the early evolution of symbiotic traits.</title>
        <authorList>
            <person name="Miyauchi S."/>
            <person name="Kiss E."/>
            <person name="Kuo A."/>
            <person name="Drula E."/>
            <person name="Kohler A."/>
            <person name="Sanchez-Garcia M."/>
            <person name="Morin E."/>
            <person name="Andreopoulos B."/>
            <person name="Barry K.W."/>
            <person name="Bonito G."/>
            <person name="Buee M."/>
            <person name="Carver A."/>
            <person name="Chen C."/>
            <person name="Cichocki N."/>
            <person name="Clum A."/>
            <person name="Culley D."/>
            <person name="Crous P.W."/>
            <person name="Fauchery L."/>
            <person name="Girlanda M."/>
            <person name="Hayes R.D."/>
            <person name="Keri Z."/>
            <person name="LaButti K."/>
            <person name="Lipzen A."/>
            <person name="Lombard V."/>
            <person name="Magnuson J."/>
            <person name="Maillard F."/>
            <person name="Murat C."/>
            <person name="Nolan M."/>
            <person name="Ohm R.A."/>
            <person name="Pangilinan J."/>
            <person name="Pereira M.F."/>
            <person name="Perotto S."/>
            <person name="Peter M."/>
            <person name="Pfister S."/>
            <person name="Riley R."/>
            <person name="Sitrit Y."/>
            <person name="Stielow J.B."/>
            <person name="Szollosi G."/>
            <person name="Zifcakova L."/>
            <person name="Stursova M."/>
            <person name="Spatafora J.W."/>
            <person name="Tedersoo L."/>
            <person name="Vaario L.M."/>
            <person name="Yamada A."/>
            <person name="Yan M."/>
            <person name="Wang P."/>
            <person name="Xu J."/>
            <person name="Bruns T."/>
            <person name="Baldrian P."/>
            <person name="Vilgalys R."/>
            <person name="Dunand C."/>
            <person name="Henrissat B."/>
            <person name="Grigoriev I.V."/>
            <person name="Hibbett D."/>
            <person name="Nagy L.G."/>
            <person name="Martin F.M."/>
        </authorList>
    </citation>
    <scope>NUCLEOTIDE SEQUENCE</scope>
    <source>
        <strain evidence="1">P2</strain>
    </source>
</reference>
<gene>
    <name evidence="1" type="ORF">BDM02DRAFT_2708081</name>
</gene>
<proteinExistence type="predicted"/>
<reference evidence="1" key="1">
    <citation type="submission" date="2019-10" db="EMBL/GenBank/DDBJ databases">
        <authorList>
            <consortium name="DOE Joint Genome Institute"/>
            <person name="Kuo A."/>
            <person name="Miyauchi S."/>
            <person name="Kiss E."/>
            <person name="Drula E."/>
            <person name="Kohler A."/>
            <person name="Sanchez-Garcia M."/>
            <person name="Andreopoulos B."/>
            <person name="Barry K.W."/>
            <person name="Bonito G."/>
            <person name="Buee M."/>
            <person name="Carver A."/>
            <person name="Chen C."/>
            <person name="Cichocki N."/>
            <person name="Clum A."/>
            <person name="Culley D."/>
            <person name="Crous P.W."/>
            <person name="Fauchery L."/>
            <person name="Girlanda M."/>
            <person name="Hayes R."/>
            <person name="Keri Z."/>
            <person name="Labutti K."/>
            <person name="Lipzen A."/>
            <person name="Lombard V."/>
            <person name="Magnuson J."/>
            <person name="Maillard F."/>
            <person name="Morin E."/>
            <person name="Murat C."/>
            <person name="Nolan M."/>
            <person name="Ohm R."/>
            <person name="Pangilinan J."/>
            <person name="Pereira M."/>
            <person name="Perotto S."/>
            <person name="Peter M."/>
            <person name="Riley R."/>
            <person name="Sitrit Y."/>
            <person name="Stielow B."/>
            <person name="Szollosi G."/>
            <person name="Zifcakova L."/>
            <person name="Stursova M."/>
            <person name="Spatafora J.W."/>
            <person name="Tedersoo L."/>
            <person name="Vaario L.-M."/>
            <person name="Yamada A."/>
            <person name="Yan M."/>
            <person name="Wang P."/>
            <person name="Xu J."/>
            <person name="Bruns T."/>
            <person name="Baldrian P."/>
            <person name="Vilgalys R."/>
            <person name="Henrissat B."/>
            <person name="Grigoriev I.V."/>
            <person name="Hibbett D."/>
            <person name="Nagy L.G."/>
            <person name="Martin F.M."/>
        </authorList>
    </citation>
    <scope>NUCLEOTIDE SEQUENCE</scope>
    <source>
        <strain evidence="1">P2</strain>
    </source>
</reference>
<dbReference type="EMBL" id="MU118713">
    <property type="protein sequence ID" value="KAF9642075.1"/>
    <property type="molecule type" value="Genomic_DNA"/>
</dbReference>
<comment type="caution">
    <text evidence="1">The sequence shown here is derived from an EMBL/GenBank/DDBJ whole genome shotgun (WGS) entry which is preliminary data.</text>
</comment>
<accession>A0ACB6YY66</accession>
<dbReference type="Proteomes" id="UP000886501">
    <property type="component" value="Unassembled WGS sequence"/>
</dbReference>
<name>A0ACB6YY66_THEGA</name>